<dbReference type="Proteomes" id="UP000014540">
    <property type="component" value="Unassembled WGS sequence"/>
</dbReference>
<accession>S3URL9</accession>
<sequence>MLIKVILILLSLSSMLGLGLKIHRGELGSVRESLPTIGMAFLVNFGLLPAFAVFSSRCLDLSEATLIGLFLCASSPGGASGGLFVLRAGGNPAVGGLLIALLNGANTILTPFLFSLFRGGPTFEWELFLKLLAIGFFLQGLPLLIGLVGRAYLPKLAVHSLPFVERISTGALLLSVVLLIFQYGEKAITLGPLVWIEGFAIIVVSLAASFLFFWTDLSVRASVSVVSGVRSLSLALLLAELHVRLSETLLTILMYGLLMYLSVWVASVFWKNKNSDRSSSLPEN</sequence>
<evidence type="ECO:0000256" key="1">
    <source>
        <dbReference type="ARBA" id="ARBA00004141"/>
    </source>
</evidence>
<dbReference type="RefSeq" id="WP_016549532.1">
    <property type="nucleotide sequence ID" value="NZ_AKWZ02000010.1"/>
</dbReference>
<keyword evidence="4 5" id="KW-0472">Membrane</keyword>
<feature type="transmembrane region" description="Helical" evidence="5">
    <location>
        <begin position="34"/>
        <end position="54"/>
    </location>
</feature>
<protein>
    <submittedName>
        <fullName evidence="6">Membrane protein</fullName>
    </submittedName>
</protein>
<proteinExistence type="predicted"/>
<keyword evidence="2 5" id="KW-0812">Transmembrane</keyword>
<dbReference type="Gene3D" id="1.20.1530.20">
    <property type="match status" value="1"/>
</dbReference>
<comment type="subcellular location">
    <subcellularLocation>
        <location evidence="1">Membrane</location>
        <topology evidence="1">Multi-pass membrane protein</topology>
    </subcellularLocation>
</comment>
<dbReference type="OrthoDB" id="328743at2"/>
<dbReference type="GO" id="GO:0016020">
    <property type="term" value="C:membrane"/>
    <property type="evidence" value="ECO:0007669"/>
    <property type="project" value="UniProtKB-SubCell"/>
</dbReference>
<evidence type="ECO:0000313" key="7">
    <source>
        <dbReference type="Proteomes" id="UP000014540"/>
    </source>
</evidence>
<dbReference type="STRING" id="1193011.LEP1GSC058_3855"/>
<evidence type="ECO:0000256" key="4">
    <source>
        <dbReference type="ARBA" id="ARBA00023136"/>
    </source>
</evidence>
<keyword evidence="3 5" id="KW-1133">Transmembrane helix</keyword>
<feature type="transmembrane region" description="Helical" evidence="5">
    <location>
        <begin position="92"/>
        <end position="116"/>
    </location>
</feature>
<comment type="caution">
    <text evidence="6">The sequence shown here is derived from an EMBL/GenBank/DDBJ whole genome shotgun (WGS) entry which is preliminary data.</text>
</comment>
<dbReference type="PANTHER" id="PTHR10361:SF28">
    <property type="entry name" value="P3 PROTEIN-RELATED"/>
    <property type="match status" value="1"/>
</dbReference>
<name>S3URL9_9LEPT</name>
<feature type="transmembrane region" description="Helical" evidence="5">
    <location>
        <begin position="128"/>
        <end position="151"/>
    </location>
</feature>
<dbReference type="EMBL" id="AKWZ02000010">
    <property type="protein sequence ID" value="EPG73041.1"/>
    <property type="molecule type" value="Genomic_DNA"/>
</dbReference>
<dbReference type="InterPro" id="IPR038770">
    <property type="entry name" value="Na+/solute_symporter_sf"/>
</dbReference>
<evidence type="ECO:0000256" key="5">
    <source>
        <dbReference type="SAM" id="Phobius"/>
    </source>
</evidence>
<gene>
    <name evidence="6" type="ORF">LEP1GSC058_3855</name>
</gene>
<dbReference type="InterPro" id="IPR002657">
    <property type="entry name" value="BilAc:Na_symport/Acr3"/>
</dbReference>
<dbReference type="AlphaFoldDB" id="S3URL9"/>
<feature type="transmembrane region" description="Helical" evidence="5">
    <location>
        <begin position="248"/>
        <end position="270"/>
    </location>
</feature>
<dbReference type="Pfam" id="PF01758">
    <property type="entry name" value="SBF"/>
    <property type="match status" value="1"/>
</dbReference>
<evidence type="ECO:0000313" key="6">
    <source>
        <dbReference type="EMBL" id="EPG73041.1"/>
    </source>
</evidence>
<feature type="transmembrane region" description="Helical" evidence="5">
    <location>
        <begin position="193"/>
        <end position="215"/>
    </location>
</feature>
<dbReference type="InterPro" id="IPR004710">
    <property type="entry name" value="Bilac:Na_transpt"/>
</dbReference>
<organism evidence="6 7">
    <name type="scientific">Leptospira fainei serovar Hurstbridge str. BUT 6</name>
    <dbReference type="NCBI Taxonomy" id="1193011"/>
    <lineage>
        <taxon>Bacteria</taxon>
        <taxon>Pseudomonadati</taxon>
        <taxon>Spirochaetota</taxon>
        <taxon>Spirochaetia</taxon>
        <taxon>Leptospirales</taxon>
        <taxon>Leptospiraceae</taxon>
        <taxon>Leptospira</taxon>
    </lineage>
</organism>
<feature type="transmembrane region" description="Helical" evidence="5">
    <location>
        <begin position="66"/>
        <end position="86"/>
    </location>
</feature>
<keyword evidence="7" id="KW-1185">Reference proteome</keyword>
<feature type="transmembrane region" description="Helical" evidence="5">
    <location>
        <begin position="163"/>
        <end position="181"/>
    </location>
</feature>
<reference evidence="6" key="1">
    <citation type="submission" date="2013-04" db="EMBL/GenBank/DDBJ databases">
        <authorList>
            <person name="Harkins D.M."/>
            <person name="Durkin A.S."/>
            <person name="Selengut J.D."/>
            <person name="Sanka R."/>
            <person name="DePew J."/>
            <person name="Purushe J."/>
            <person name="Ahmed A."/>
            <person name="van der Linden H."/>
            <person name="Goris M.G.A."/>
            <person name="Hartskeerl R.A."/>
            <person name="Vinetz J.M."/>
            <person name="Sutton G.G."/>
            <person name="Nelson W.C."/>
            <person name="Fouts D.E."/>
        </authorList>
    </citation>
    <scope>NUCLEOTIDE SEQUENCE [LARGE SCALE GENOMIC DNA]</scope>
    <source>
        <strain evidence="6">BUT 6</strain>
    </source>
</reference>
<dbReference type="PANTHER" id="PTHR10361">
    <property type="entry name" value="SODIUM-BILE ACID COTRANSPORTER"/>
    <property type="match status" value="1"/>
</dbReference>
<evidence type="ECO:0000256" key="2">
    <source>
        <dbReference type="ARBA" id="ARBA00022692"/>
    </source>
</evidence>
<evidence type="ECO:0000256" key="3">
    <source>
        <dbReference type="ARBA" id="ARBA00022989"/>
    </source>
</evidence>